<dbReference type="RefSeq" id="XP_018142496.1">
    <property type="nucleotide sequence ID" value="XM_018285384.1"/>
</dbReference>
<dbReference type="PANTHER" id="PTHR46082">
    <property type="entry name" value="ATP/GTP-BINDING PROTEIN-RELATED"/>
    <property type="match status" value="1"/>
</dbReference>
<name>A0A179FI15_METCM</name>
<dbReference type="SUPFAM" id="SSF52540">
    <property type="entry name" value="P-loop containing nucleoside triphosphate hydrolases"/>
    <property type="match status" value="1"/>
</dbReference>
<dbReference type="InterPro" id="IPR011990">
    <property type="entry name" value="TPR-like_helical_dom_sf"/>
</dbReference>
<accession>A0A179FI15</accession>
<evidence type="ECO:0000259" key="3">
    <source>
        <dbReference type="Pfam" id="PF05057"/>
    </source>
</evidence>
<dbReference type="SUPFAM" id="SSF48452">
    <property type="entry name" value="TPR-like"/>
    <property type="match status" value="5"/>
</dbReference>
<dbReference type="InterPro" id="IPR027417">
    <property type="entry name" value="P-loop_NTPase"/>
</dbReference>
<dbReference type="Gene3D" id="3.40.50.300">
    <property type="entry name" value="P-loop containing nucleotide triphosphate hydrolases"/>
    <property type="match status" value="1"/>
</dbReference>
<dbReference type="InterPro" id="IPR019734">
    <property type="entry name" value="TPR_rpt"/>
</dbReference>
<organism evidence="4 5">
    <name type="scientific">Pochonia chlamydosporia 170</name>
    <dbReference type="NCBI Taxonomy" id="1380566"/>
    <lineage>
        <taxon>Eukaryota</taxon>
        <taxon>Fungi</taxon>
        <taxon>Dikarya</taxon>
        <taxon>Ascomycota</taxon>
        <taxon>Pezizomycotina</taxon>
        <taxon>Sordariomycetes</taxon>
        <taxon>Hypocreomycetidae</taxon>
        <taxon>Hypocreales</taxon>
        <taxon>Clavicipitaceae</taxon>
        <taxon>Pochonia</taxon>
    </lineage>
</organism>
<comment type="caution">
    <text evidence="4">The sequence shown here is derived from an EMBL/GenBank/DDBJ whole genome shotgun (WGS) entry which is preliminary data.</text>
</comment>
<dbReference type="OrthoDB" id="771227at2759"/>
<dbReference type="Pfam" id="PF13424">
    <property type="entry name" value="TPR_12"/>
    <property type="match status" value="1"/>
</dbReference>
<dbReference type="Proteomes" id="UP000078397">
    <property type="component" value="Unassembled WGS sequence"/>
</dbReference>
<feature type="domain" description="DUF676" evidence="3">
    <location>
        <begin position="159"/>
        <end position="249"/>
    </location>
</feature>
<proteinExistence type="inferred from homology"/>
<dbReference type="SUPFAM" id="SSF53474">
    <property type="entry name" value="alpha/beta-Hydrolases"/>
    <property type="match status" value="1"/>
</dbReference>
<evidence type="ECO:0000313" key="5">
    <source>
        <dbReference type="Proteomes" id="UP000078397"/>
    </source>
</evidence>
<feature type="region of interest" description="Disordered" evidence="2">
    <location>
        <begin position="45"/>
        <end position="93"/>
    </location>
</feature>
<dbReference type="KEGG" id="pchm:VFPPC_06337"/>
<gene>
    <name evidence="4" type="ORF">VFPPC_06337</name>
</gene>
<dbReference type="Gene3D" id="3.40.50.1820">
    <property type="entry name" value="alpha/beta hydrolase"/>
    <property type="match status" value="1"/>
</dbReference>
<dbReference type="Pfam" id="PF05057">
    <property type="entry name" value="DUF676"/>
    <property type="match status" value="1"/>
</dbReference>
<dbReference type="Pfam" id="PF13374">
    <property type="entry name" value="TPR_10"/>
    <property type="match status" value="2"/>
</dbReference>
<dbReference type="EMBL" id="LSBJ02000005">
    <property type="protein sequence ID" value="OAQ65182.1"/>
    <property type="molecule type" value="Genomic_DNA"/>
</dbReference>
<evidence type="ECO:0000256" key="1">
    <source>
        <dbReference type="ARBA" id="ARBA00007920"/>
    </source>
</evidence>
<dbReference type="InterPro" id="IPR029058">
    <property type="entry name" value="AB_hydrolase_fold"/>
</dbReference>
<feature type="compositionally biased region" description="Polar residues" evidence="2">
    <location>
        <begin position="50"/>
        <end position="71"/>
    </location>
</feature>
<evidence type="ECO:0000313" key="4">
    <source>
        <dbReference type="EMBL" id="OAQ65182.1"/>
    </source>
</evidence>
<keyword evidence="5" id="KW-1185">Reference proteome</keyword>
<reference evidence="4 5" key="1">
    <citation type="journal article" date="2016" name="PLoS Pathog.">
        <title>Biosynthesis of antibiotic leucinostatins in bio-control fungus Purpureocillium lilacinum and their inhibition on phytophthora revealed by genome mining.</title>
        <authorList>
            <person name="Wang G."/>
            <person name="Liu Z."/>
            <person name="Lin R."/>
            <person name="Li E."/>
            <person name="Mao Z."/>
            <person name="Ling J."/>
            <person name="Yang Y."/>
            <person name="Yin W.B."/>
            <person name="Xie B."/>
        </authorList>
    </citation>
    <scope>NUCLEOTIDE SEQUENCE [LARGE SCALE GENOMIC DNA]</scope>
    <source>
        <strain evidence="4">170</strain>
    </source>
</reference>
<evidence type="ECO:0000256" key="2">
    <source>
        <dbReference type="SAM" id="MobiDB-lite"/>
    </source>
</evidence>
<dbReference type="SMART" id="SM00028">
    <property type="entry name" value="TPR"/>
    <property type="match status" value="9"/>
</dbReference>
<protein>
    <submittedName>
        <fullName evidence="4">Kinesin</fullName>
    </submittedName>
</protein>
<dbReference type="InterPro" id="IPR053137">
    <property type="entry name" value="NLR-like"/>
</dbReference>
<comment type="similarity">
    <text evidence="1">Belongs to the putative lipase ROG1 family.</text>
</comment>
<dbReference type="Gene3D" id="1.25.40.10">
    <property type="entry name" value="Tetratricopeptide repeat domain"/>
    <property type="match status" value="6"/>
</dbReference>
<dbReference type="InterPro" id="IPR007751">
    <property type="entry name" value="DUF676_lipase-like"/>
</dbReference>
<dbReference type="PANTHER" id="PTHR46082:SF6">
    <property type="entry name" value="AAA+ ATPASE DOMAIN-CONTAINING PROTEIN-RELATED"/>
    <property type="match status" value="1"/>
</dbReference>
<dbReference type="GeneID" id="28849378"/>
<sequence length="1982" mass="224491">MPVAKQDYGLTLVYEGPNPTVDIVFVHGLFGKPRSTWTFKNAQVAPGENATASANKTTAPSPPETVNNDGSANAVVGAGPSASANDNGKRSKEGRRFWKGITLNFKSKPATPTKNVFWPADLLPDAIPAARVFTWGYDVDIDHLLSSAGHATIFQHARQLAQDIADVRVQPELQSRKLIFVAHSLGGIVVKDMLNYAQSTQTKRLKEILESTFGVIFFGTPHRGSPVATLSKIAHNITKAMGKNPATKTLADLEINSETLDRISTYFKQLLETKKINIHTFQEEMPMYGVMVVPQFSSVFEGYGEETGIIHADHRGMTKFSGASDKGFMRTKAVMERWATEIKDAASQQPPPVTKTPFLVPFARDPDFMGRRDILQSIKAGFEKYPTMALHGLGGIGKSQIAIEFAYQAQEDSPSTMVLWAHGADANRFRDSYRSIAARLNLPGVDDPNAPILSLVCSTLSDPRIGSWLLILDNVDDISVFRNPSRDIPDLPNARERDNRPLRDYLPVSPNGKLLVTSRSKAFSLELLSVQSQACLIAVPPMVSDDCMKLLLSKIPPESTGSEDDRQELILELENLPLAISQAAAYINQNSDFINVPKYLEEFRQSESSRLSLLKENIQDLRRDERPNYSVLRTWDMSFEHIQKNWPVSAKMLFIMSIYSSQNIPEKLLMKSISENESMRTVLGPLRQFHLITVHADLQVYDLHRFVQLATRTYLQNIDELGKFRSIGVKALLSSLENIPALPPMELRLAYMNYLSHANEVSDHEFTQLDDIEATSQLLSRMAVLWTNSGDPWKGLAASTRAIEMSKKYSDPGSAEMVTRLAVHGYCLIESGNPAMGESILREMFVAVDSEATGDDWKNHSFLGFVIRYRCQLAISLELQSKFAGAIDEVKRTLELIDSAELDLQDSLYQLRIRLCNSLWQQQRLIEARELAEKFLTDLQSTTISNSAYFMFQLLRLLLNISMQTRRYGEAETILVRLESMIDTQFGDKSFNGIIMLHDKAILKMRLNDCDAALGEIEKLEAITKEIYGDGMPSFLLTTLSVKGEMLEKVGRYSEALALREKLLRIRTEAFTPYHRHTIRARIAVASSLSAMGQIERALEVMQEPIGTLRRMGEPARPEAALCMVQESDYLMQLGRSKDAISVSRMCVEMCKDLPESELEVEMTCLFNCGCQLKDTGSYEEASRMFRLTLDKMKTIRPEVDGDISSITEKLAVCLENSKEVEAAELLFRQMLQTTTGTLGPRHDETFLWQQRLACFLNRQKKFEEAERIFKEALEGSRIALGSHHFRSMAIQADTALHYRDCGKPKLAETLDREALKLRQEAKPLNEFDVFQSMNNLAMTLHDLEKHEEAAALLVQSIEGRTQRFGGCNKETDFYRANLLTVRMSQRDWSSAETLCNVIIDFRTHFFGACHTDTLSIIKKRVWVWDHTQQWQRMMDSFDDIMALYDEGRGNKDAETVSVRIRLCRAFCETGMMEKAEMILLPVYDVVVSGGISATDASFFSLRYGTVLRAKRRFVDMEEFARQLISMMETHFPEAHDGHSSPKIILTNALELQGRFLEAARVQHDVALQKEVADGYESEYFQTSLRVYFQLVASPLEIDEATVKDLCIWKEKLLKWCINPGKIRESLVILARVLRNQDHPDSIDIFRVCLKHQEEAGPYKDQLKLMSAKKELQWALTRTERRKEALNVAKEMQGDWRQYLASHPEVEEPAYVRIFLGYSLIYYGKWYEAEMLAEALYHECRNKHGEDHNDTLDALRLFGAAQLACGRYPQAVKRYSVALGKHESKEKTSSVLLSIVRGMLVEAYMKAGAYDKAKALADEPFVNDATYSGPRKRHEIRAKQRRSAALAKLGHFDEAMGLALTALKEFQLLLGPNAEWTVESIVLVAQIHFERGELTDAKEYGMRAIVRCRRMDVLHNALMANCQILLGRVYASQGLLERSLVMFRRAWIDCMEMYHDDHPILIEAQRETVIATAKWYKLERQE</sequence>